<accession>A0A8K0W9H0</accession>
<evidence type="ECO:0000313" key="2">
    <source>
        <dbReference type="EMBL" id="KAH7238492.1"/>
    </source>
</evidence>
<keyword evidence="3" id="KW-1185">Reference proteome</keyword>
<comment type="caution">
    <text evidence="2">The sequence shown here is derived from an EMBL/GenBank/DDBJ whole genome shotgun (WGS) entry which is preliminary data.</text>
</comment>
<sequence>MAKPSSTGAFGKCSIYPSMYISEDNSGFQPTPDGEMSLIHYHQQQGNSRFSSTISRNNRSSDIADTDGYDEVKGKFYGKMDVRYVIIADLDVEMMQDALTILQFPKIGISVPADMKQWKYEVPILMNNWARKTIHDPILEPGENSQDLVHRIHKLHQRMLIYIQDYIRKATSRSLPQAYSSLPTISQGEASTSGQRLEEDFDLGKLGNSGRKRLFWAFLRYELMSKIRLYKSVVDRFYIPPLELERRRGKLFRTWETEALLCVRTYSVYLHRAFFAQWPEAELPNVILPHDSLPARSRLPFQMLYLAIEWAYESDRDMKDWLCVMTRLANFGFGLITQLILAIEARLDYHELSERIRAFADNIKRPCCCDEVHKGLSRNFPKRRLGDEETPGLFREILSYHGSYYTIPMAEAEMYRQRAWPFFNYARAHPQYSAFFPRSIAKANSQQTLVNGKHEDLDPNGQLPTRPKINTPPRVRPGRAIAEFIRSRTEARMNRR</sequence>
<organism evidence="2 3">
    <name type="scientific">Fusarium tricinctum</name>
    <dbReference type="NCBI Taxonomy" id="61284"/>
    <lineage>
        <taxon>Eukaryota</taxon>
        <taxon>Fungi</taxon>
        <taxon>Dikarya</taxon>
        <taxon>Ascomycota</taxon>
        <taxon>Pezizomycotina</taxon>
        <taxon>Sordariomycetes</taxon>
        <taxon>Hypocreomycetidae</taxon>
        <taxon>Hypocreales</taxon>
        <taxon>Nectriaceae</taxon>
        <taxon>Fusarium</taxon>
        <taxon>Fusarium tricinctum species complex</taxon>
    </lineage>
</organism>
<reference evidence="2" key="1">
    <citation type="journal article" date="2021" name="Nat. Commun.">
        <title>Genetic determinants of endophytism in the Arabidopsis root mycobiome.</title>
        <authorList>
            <person name="Mesny F."/>
            <person name="Miyauchi S."/>
            <person name="Thiergart T."/>
            <person name="Pickel B."/>
            <person name="Atanasova L."/>
            <person name="Karlsson M."/>
            <person name="Huettel B."/>
            <person name="Barry K.W."/>
            <person name="Haridas S."/>
            <person name="Chen C."/>
            <person name="Bauer D."/>
            <person name="Andreopoulos W."/>
            <person name="Pangilinan J."/>
            <person name="LaButti K."/>
            <person name="Riley R."/>
            <person name="Lipzen A."/>
            <person name="Clum A."/>
            <person name="Drula E."/>
            <person name="Henrissat B."/>
            <person name="Kohler A."/>
            <person name="Grigoriev I.V."/>
            <person name="Martin F.M."/>
            <person name="Hacquard S."/>
        </authorList>
    </citation>
    <scope>NUCLEOTIDE SEQUENCE</scope>
    <source>
        <strain evidence="2">MPI-SDFR-AT-0068</strain>
    </source>
</reference>
<feature type="region of interest" description="Disordered" evidence="1">
    <location>
        <begin position="452"/>
        <end position="475"/>
    </location>
</feature>
<proteinExistence type="predicted"/>
<dbReference type="OrthoDB" id="4636359at2759"/>
<evidence type="ECO:0000313" key="3">
    <source>
        <dbReference type="Proteomes" id="UP000813427"/>
    </source>
</evidence>
<gene>
    <name evidence="2" type="ORF">BKA59DRAFT_547410</name>
</gene>
<protein>
    <submittedName>
        <fullName evidence="2">Uncharacterized protein</fullName>
    </submittedName>
</protein>
<name>A0A8K0W9H0_9HYPO</name>
<dbReference type="EMBL" id="JAGPXF010000006">
    <property type="protein sequence ID" value="KAH7238492.1"/>
    <property type="molecule type" value="Genomic_DNA"/>
</dbReference>
<dbReference type="AlphaFoldDB" id="A0A8K0W9H0"/>
<evidence type="ECO:0000256" key="1">
    <source>
        <dbReference type="SAM" id="MobiDB-lite"/>
    </source>
</evidence>
<dbReference type="Proteomes" id="UP000813427">
    <property type="component" value="Unassembled WGS sequence"/>
</dbReference>